<dbReference type="NCBIfam" id="TIGR03815">
    <property type="entry name" value="CpaE_hom_Actino"/>
    <property type="match status" value="1"/>
</dbReference>
<comment type="caution">
    <text evidence="2">The sequence shown here is derived from an EMBL/GenBank/DDBJ whole genome shotgun (WGS) entry which is preliminary data.</text>
</comment>
<dbReference type="Proteomes" id="UP001558481">
    <property type="component" value="Unassembled WGS sequence"/>
</dbReference>
<gene>
    <name evidence="2" type="primary">ssd</name>
    <name evidence="2" type="ORF">VVR66_08860</name>
</gene>
<dbReference type="PANTHER" id="PTHR43384">
    <property type="entry name" value="SEPTUM SITE-DETERMINING PROTEIN MIND HOMOLOG, CHLOROPLASTIC-RELATED"/>
    <property type="match status" value="1"/>
</dbReference>
<dbReference type="PANTHER" id="PTHR43384:SF11">
    <property type="entry name" value="SEPTUM SITE DETERMINING PROTEIN"/>
    <property type="match status" value="1"/>
</dbReference>
<dbReference type="SUPFAM" id="SSF52540">
    <property type="entry name" value="P-loop containing nucleoside triphosphate hydrolases"/>
    <property type="match status" value="1"/>
</dbReference>
<feature type="compositionally biased region" description="Basic and acidic residues" evidence="1">
    <location>
        <begin position="21"/>
        <end position="30"/>
    </location>
</feature>
<feature type="region of interest" description="Disordered" evidence="1">
    <location>
        <begin position="1"/>
        <end position="30"/>
    </location>
</feature>
<dbReference type="InterPro" id="IPR022521">
    <property type="entry name" value="Rv3660c"/>
</dbReference>
<accession>A0ABV3V4P0</accession>
<evidence type="ECO:0000313" key="2">
    <source>
        <dbReference type="EMBL" id="MEX3594822.1"/>
    </source>
</evidence>
<dbReference type="RefSeq" id="WP_368629473.1">
    <property type="nucleotide sequence ID" value="NZ_JAYWLU010000008.1"/>
</dbReference>
<evidence type="ECO:0000256" key="1">
    <source>
        <dbReference type="SAM" id="MobiDB-lite"/>
    </source>
</evidence>
<name>A0ABV3V4P0_9MICC</name>
<proteinExistence type="predicted"/>
<dbReference type="EMBL" id="JAYWLU010000008">
    <property type="protein sequence ID" value="MEX3594822.1"/>
    <property type="molecule type" value="Genomic_DNA"/>
</dbReference>
<dbReference type="InterPro" id="IPR050625">
    <property type="entry name" value="ParA/MinD_ATPase"/>
</dbReference>
<evidence type="ECO:0000313" key="3">
    <source>
        <dbReference type="Proteomes" id="UP001558481"/>
    </source>
</evidence>
<dbReference type="InterPro" id="IPR027417">
    <property type="entry name" value="P-loop_NTPase"/>
</dbReference>
<organism evidence="2 3">
    <name type="scientific">Kocuria carniphila</name>
    <dbReference type="NCBI Taxonomy" id="262208"/>
    <lineage>
        <taxon>Bacteria</taxon>
        <taxon>Bacillati</taxon>
        <taxon>Actinomycetota</taxon>
        <taxon>Actinomycetes</taxon>
        <taxon>Micrococcales</taxon>
        <taxon>Micrococcaceae</taxon>
        <taxon>Kocuria</taxon>
    </lineage>
</organism>
<sequence length="377" mass="39512">MTPPAHRSPNTAVIPRTRRAQRTDPDRATVDRRSRDLLAAALTRTVHLLSTDPQLIESVEAVCVSCRVELTVTDSLADTKGADTLLVDAASEVERVPNGAIIVALASHQSAWELAARSAASAVVVLPDAAEWLAEMLARSEHETGAIELGRVLGVVGATGGVGASTLACWLAQEFSETGAPTAVVDADPGAAGLDLVLGTESEDGLRWPELHQFSGAVAADQLWAAMPSAGSLRYLSWDRQGTHASSVPVGTVIHALRSAATYLVVDLNADRLEEQAQWCSTVLVLTPRTVRGVLAATLAVQRCGEIPVMTVLTGLNVADVDAAIVESATGVGCAGSLTFDPRLPQELDNGAVLQRGKRAKHAKAVRAIAQQVEARS</sequence>
<protein>
    <submittedName>
        <fullName evidence="2">Septum site-determining protein Ssd</fullName>
    </submittedName>
</protein>
<reference evidence="2 3" key="1">
    <citation type="journal article" date="2024" name="Fungal Genet. Biol.">
        <title>The porcine skin microbiome exhibits broad fungal antagonism.</title>
        <authorList>
            <person name="De La Cruz K.F."/>
            <person name="Townsend E.C."/>
            <person name="Alex Cheong J.Z."/>
            <person name="Salamzade R."/>
            <person name="Liu A."/>
            <person name="Sandstrom S."/>
            <person name="Davila E."/>
            <person name="Huang L."/>
            <person name="Xu K.H."/>
            <person name="Wu S.Y."/>
            <person name="Meudt J.J."/>
            <person name="Shanmuganayagam D."/>
            <person name="Gibson A.L.F."/>
            <person name="Kalan L.R."/>
        </authorList>
    </citation>
    <scope>NUCLEOTIDE SEQUENCE [LARGE SCALE GENOMIC DNA]</scope>
    <source>
        <strain evidence="2 3">LK2625</strain>
    </source>
</reference>
<dbReference type="Gene3D" id="3.40.50.300">
    <property type="entry name" value="P-loop containing nucleotide triphosphate hydrolases"/>
    <property type="match status" value="1"/>
</dbReference>
<keyword evidence="3" id="KW-1185">Reference proteome</keyword>